<sequence>MKPKELAAVIERYIHPQTFPISFKFGEDERARKLKDLTICQVYNMARKYGWFLKFDVETVCPIGIIAYGFAEPNELYKSGRLAYEAGYAINEEIGKKFEEVVPKISGYNSCLVAPLDREDFIPNPDFVVVYASPAQILRFVHAYLYSRGGKLETSILGRAVCAEFLEAFINKRLKIAIPCYGDRLFGLTQDHEMAVAFPFEMAEEIARGLEETHKRGIRYPIPNTALRLPLPMIESYRKSIESIRKSCKG</sequence>
<reference evidence="1" key="1">
    <citation type="journal article" date="2020" name="mSystems">
        <title>Genome- and Community-Level Interaction Insights into Carbon Utilization and Element Cycling Functions of Hydrothermarchaeota in Hydrothermal Sediment.</title>
        <authorList>
            <person name="Zhou Z."/>
            <person name="Liu Y."/>
            <person name="Xu W."/>
            <person name="Pan J."/>
            <person name="Luo Z.H."/>
            <person name="Li M."/>
        </authorList>
    </citation>
    <scope>NUCLEOTIDE SEQUENCE [LARGE SCALE GENOMIC DNA]</scope>
    <source>
        <strain evidence="1">SpSt-26</strain>
    </source>
</reference>
<dbReference type="Pfam" id="PF02596">
    <property type="entry name" value="DUF169"/>
    <property type="match status" value="1"/>
</dbReference>
<gene>
    <name evidence="1" type="ORF">ENP88_07765</name>
</gene>
<dbReference type="InterPro" id="IPR003748">
    <property type="entry name" value="DUF169"/>
</dbReference>
<dbReference type="EMBL" id="DSLA01000123">
    <property type="protein sequence ID" value="HEH36011.1"/>
    <property type="molecule type" value="Genomic_DNA"/>
</dbReference>
<accession>A0A7J2TLN4</accession>
<name>A0A7J2TLN4_ARCFL</name>
<dbReference type="AlphaFoldDB" id="A0A7J2TLN4"/>
<evidence type="ECO:0000313" key="1">
    <source>
        <dbReference type="EMBL" id="HEH36011.1"/>
    </source>
</evidence>
<protein>
    <recommendedName>
        <fullName evidence="2">DUF169 domain-containing protein</fullName>
    </recommendedName>
</protein>
<proteinExistence type="predicted"/>
<dbReference type="PANTHER" id="PTHR37954:SF3">
    <property type="entry name" value="DUF169 DOMAIN-CONTAINING PROTEIN"/>
    <property type="match status" value="1"/>
</dbReference>
<dbReference type="PANTHER" id="PTHR37954">
    <property type="entry name" value="BLL4979 PROTEIN"/>
    <property type="match status" value="1"/>
</dbReference>
<organism evidence="1">
    <name type="scientific">Archaeoglobus fulgidus</name>
    <dbReference type="NCBI Taxonomy" id="2234"/>
    <lineage>
        <taxon>Archaea</taxon>
        <taxon>Methanobacteriati</taxon>
        <taxon>Methanobacteriota</taxon>
        <taxon>Archaeoglobi</taxon>
        <taxon>Archaeoglobales</taxon>
        <taxon>Archaeoglobaceae</taxon>
        <taxon>Archaeoglobus</taxon>
    </lineage>
</organism>
<comment type="caution">
    <text evidence="1">The sequence shown here is derived from an EMBL/GenBank/DDBJ whole genome shotgun (WGS) entry which is preliminary data.</text>
</comment>
<evidence type="ECO:0008006" key="2">
    <source>
        <dbReference type="Google" id="ProtNLM"/>
    </source>
</evidence>